<evidence type="ECO:0000256" key="4">
    <source>
        <dbReference type="ARBA" id="ARBA00023136"/>
    </source>
</evidence>
<dbReference type="PANTHER" id="PTHR24368">
    <property type="entry name" value="AMPHOTERIN-INDUCED PROTEIN"/>
    <property type="match status" value="1"/>
</dbReference>
<dbReference type="PANTHER" id="PTHR24368:SF210">
    <property type="entry name" value="SURFACE ANTIGEN BSPA-LIKE"/>
    <property type="match status" value="1"/>
</dbReference>
<dbReference type="OrthoDB" id="6421340at2759"/>
<comment type="subcellular location">
    <subcellularLocation>
        <location evidence="1">Membrane</location>
        <topology evidence="1">Single-pass type I membrane protein</topology>
    </subcellularLocation>
</comment>
<dbReference type="Proteomes" id="UP000887013">
    <property type="component" value="Unassembled WGS sequence"/>
</dbReference>
<evidence type="ECO:0000313" key="7">
    <source>
        <dbReference type="Proteomes" id="UP000887013"/>
    </source>
</evidence>
<keyword evidence="3" id="KW-1133">Transmembrane helix</keyword>
<name>A0A8X6U761_NEPPI</name>
<dbReference type="GO" id="GO:0016020">
    <property type="term" value="C:membrane"/>
    <property type="evidence" value="ECO:0007669"/>
    <property type="project" value="UniProtKB-SubCell"/>
</dbReference>
<dbReference type="EMBL" id="BMAW01073542">
    <property type="protein sequence ID" value="GFT88207.1"/>
    <property type="molecule type" value="Genomic_DNA"/>
</dbReference>
<comment type="caution">
    <text evidence="6">The sequence shown here is derived from an EMBL/GenBank/DDBJ whole genome shotgun (WGS) entry which is preliminary data.</text>
</comment>
<dbReference type="SUPFAM" id="SSF52058">
    <property type="entry name" value="L domain-like"/>
    <property type="match status" value="1"/>
</dbReference>
<gene>
    <name evidence="6" type="primary">AVEN_187675_1</name>
    <name evidence="6" type="ORF">NPIL_637752</name>
</gene>
<keyword evidence="5" id="KW-0325">Glycoprotein</keyword>
<protein>
    <submittedName>
        <fullName evidence="6">Uncharacterized protein</fullName>
    </submittedName>
</protein>
<proteinExistence type="predicted"/>
<evidence type="ECO:0000313" key="6">
    <source>
        <dbReference type="EMBL" id="GFT88207.1"/>
    </source>
</evidence>
<keyword evidence="7" id="KW-1185">Reference proteome</keyword>
<sequence>MAFPLVECGGITEMETLVQVFERTGDRKFHSFALYNSSLLYLPASAISNKEFQQILIVNVTMTAMFDRMPDPSNKVVSITATAIKSLSKSFVDNISDKVQRFHLFDSPVRKLQYNAFSHMTDLYDLRVDNCAVKLLRRSLFPNPSKITDFSFQNNGIDSLPDDLFTNMPKLQYVDFSDNKITQITEPVFGGVYNTLKVLQMEGNPVICDCSIRWYMSRYRGTLKGNCGAPEDRQGRSFQSLTAKDFTYCN</sequence>
<evidence type="ECO:0000256" key="5">
    <source>
        <dbReference type="ARBA" id="ARBA00023180"/>
    </source>
</evidence>
<dbReference type="AlphaFoldDB" id="A0A8X6U761"/>
<evidence type="ECO:0000256" key="2">
    <source>
        <dbReference type="ARBA" id="ARBA00022692"/>
    </source>
</evidence>
<evidence type="ECO:0000256" key="3">
    <source>
        <dbReference type="ARBA" id="ARBA00022989"/>
    </source>
</evidence>
<dbReference type="Pfam" id="PF13855">
    <property type="entry name" value="LRR_8"/>
    <property type="match status" value="1"/>
</dbReference>
<dbReference type="InterPro" id="IPR032675">
    <property type="entry name" value="LRR_dom_sf"/>
</dbReference>
<accession>A0A8X6U761</accession>
<organism evidence="6 7">
    <name type="scientific">Nephila pilipes</name>
    <name type="common">Giant wood spider</name>
    <name type="synonym">Nephila maculata</name>
    <dbReference type="NCBI Taxonomy" id="299642"/>
    <lineage>
        <taxon>Eukaryota</taxon>
        <taxon>Metazoa</taxon>
        <taxon>Ecdysozoa</taxon>
        <taxon>Arthropoda</taxon>
        <taxon>Chelicerata</taxon>
        <taxon>Arachnida</taxon>
        <taxon>Araneae</taxon>
        <taxon>Araneomorphae</taxon>
        <taxon>Entelegynae</taxon>
        <taxon>Araneoidea</taxon>
        <taxon>Nephilidae</taxon>
        <taxon>Nephila</taxon>
    </lineage>
</organism>
<dbReference type="Gene3D" id="3.80.10.10">
    <property type="entry name" value="Ribonuclease Inhibitor"/>
    <property type="match status" value="1"/>
</dbReference>
<reference evidence="6" key="1">
    <citation type="submission" date="2020-08" db="EMBL/GenBank/DDBJ databases">
        <title>Multicomponent nature underlies the extraordinary mechanical properties of spider dragline silk.</title>
        <authorList>
            <person name="Kono N."/>
            <person name="Nakamura H."/>
            <person name="Mori M."/>
            <person name="Yoshida Y."/>
            <person name="Ohtoshi R."/>
            <person name="Malay A.D."/>
            <person name="Moran D.A.P."/>
            <person name="Tomita M."/>
            <person name="Numata K."/>
            <person name="Arakawa K."/>
        </authorList>
    </citation>
    <scope>NUCLEOTIDE SEQUENCE</scope>
</reference>
<keyword evidence="2" id="KW-0812">Transmembrane</keyword>
<dbReference type="InterPro" id="IPR031283">
    <property type="entry name" value="AMIGO"/>
</dbReference>
<dbReference type="InterPro" id="IPR001611">
    <property type="entry name" value="Leu-rich_rpt"/>
</dbReference>
<keyword evidence="4" id="KW-0472">Membrane</keyword>
<evidence type="ECO:0000256" key="1">
    <source>
        <dbReference type="ARBA" id="ARBA00004479"/>
    </source>
</evidence>